<name>A0A1Y2MWV0_PSEAH</name>
<feature type="compositionally biased region" description="Polar residues" evidence="1">
    <location>
        <begin position="1"/>
        <end position="33"/>
    </location>
</feature>
<dbReference type="Proteomes" id="UP000194360">
    <property type="component" value="Unassembled WGS sequence"/>
</dbReference>
<dbReference type="InterPro" id="IPR038732">
    <property type="entry name" value="HpyO/CreE_NAD-binding"/>
</dbReference>
<feature type="region of interest" description="Disordered" evidence="1">
    <location>
        <begin position="295"/>
        <end position="317"/>
    </location>
</feature>
<gene>
    <name evidence="3" type="ORF">BG845_03229</name>
</gene>
<proteinExistence type="predicted"/>
<dbReference type="AlphaFoldDB" id="A0A1Y2MWV0"/>
<evidence type="ECO:0000313" key="3">
    <source>
        <dbReference type="EMBL" id="OSY39632.1"/>
    </source>
</evidence>
<dbReference type="SUPFAM" id="SSF51905">
    <property type="entry name" value="FAD/NAD(P)-binding domain"/>
    <property type="match status" value="1"/>
</dbReference>
<dbReference type="EMBL" id="MIGB01000016">
    <property type="protein sequence ID" value="OSY39632.1"/>
    <property type="molecule type" value="Genomic_DNA"/>
</dbReference>
<keyword evidence="4" id="KW-1185">Reference proteome</keyword>
<dbReference type="InterPro" id="IPR052189">
    <property type="entry name" value="L-asp_N-monooxygenase_NS-form"/>
</dbReference>
<evidence type="ECO:0000313" key="4">
    <source>
        <dbReference type="Proteomes" id="UP000194360"/>
    </source>
</evidence>
<feature type="region of interest" description="Disordered" evidence="1">
    <location>
        <begin position="1"/>
        <end position="37"/>
    </location>
</feature>
<dbReference type="InterPro" id="IPR036188">
    <property type="entry name" value="FAD/NAD-bd_sf"/>
</dbReference>
<sequence>MSPSRPISRTVPSATAPSRTVPSGTVPSGTEPSRSAARNPAVVIVGAGPRGVGVLERMVAGAPEVYADVLAGPGLDVHLVDPFPAGAGRIWRHTQSPLLAMNSMAADVTMWTDDSVVCAGPIAPGPSFWEWAQELREHGDPVAELGAEGAAELATVTASTFPTRRLQSHYLGAVLREVLDRAPAGMRVHLHRTTAKSLTEDGPDQIVRLASGTTLRADVVVLASGHLDAAPTPDERDLAARAGELGLRYLPPEQTTDSDLSVIEPGETVLARGLGLAFVDLVVLLFEGRGGRFVPDSDSDSDAADADAAATTGEPGRLRYIPSGREPVLIAGSPRGATYHSKTHYQLRGGIPPLPHFLTPEVTDGLVALGRPVDFREEVWPLMAKEIGWGWYHELFHGHPDRVGTGWDDFAARFAAAPHGSPEETELITWVVPDPLDRLDLTALDRPLEGLHAPDLESLQARVRERIAEDLRQHVDERHTPHLGAFVAMLSVFTETTRLAGSDALSARSRARDLPWWQSFFNSVASGPPGFRVRELLALSRSGHLAFLGAGMDLTLDRDGFHATSASLAGADRVTAQVLVDARLPDPSLSRTADPLLGGLLARGEAVEEILLDDDGTLLRNTGLLSVRPADGALYTADGGVHERRFAIGPHTTVKVAGAFTRPGTNAQSLRYNDAVARAVLGSLPGRTADTCSSA</sequence>
<dbReference type="Pfam" id="PF13454">
    <property type="entry name" value="NAD_binding_9"/>
    <property type="match status" value="1"/>
</dbReference>
<evidence type="ECO:0000259" key="2">
    <source>
        <dbReference type="Pfam" id="PF13454"/>
    </source>
</evidence>
<organism evidence="3 4">
    <name type="scientific">Pseudonocardia autotrophica</name>
    <name type="common">Amycolata autotrophica</name>
    <name type="synonym">Nocardia autotrophica</name>
    <dbReference type="NCBI Taxonomy" id="2074"/>
    <lineage>
        <taxon>Bacteria</taxon>
        <taxon>Bacillati</taxon>
        <taxon>Actinomycetota</taxon>
        <taxon>Actinomycetes</taxon>
        <taxon>Pseudonocardiales</taxon>
        <taxon>Pseudonocardiaceae</taxon>
        <taxon>Pseudonocardia</taxon>
    </lineage>
</organism>
<feature type="domain" description="FAD-dependent urate hydroxylase HpyO/Asp monooxygenase CreE-like FAD/NAD(P)-binding" evidence="2">
    <location>
        <begin position="43"/>
        <end position="226"/>
    </location>
</feature>
<dbReference type="STRING" id="2074.BG845_03229"/>
<comment type="caution">
    <text evidence="3">The sequence shown here is derived from an EMBL/GenBank/DDBJ whole genome shotgun (WGS) entry which is preliminary data.</text>
</comment>
<dbReference type="PANTHER" id="PTHR40254">
    <property type="entry name" value="BLR0577 PROTEIN"/>
    <property type="match status" value="1"/>
</dbReference>
<reference evidence="3 4" key="1">
    <citation type="submission" date="2016-09" db="EMBL/GenBank/DDBJ databases">
        <title>Pseudonocardia autotrophica DSM535, a candidate organism with high potential of specific P450 cytochromes.</title>
        <authorList>
            <person name="Grumaz C."/>
            <person name="Vainshtein Y."/>
            <person name="Kirstahler P."/>
            <person name="Sohn K."/>
        </authorList>
    </citation>
    <scope>NUCLEOTIDE SEQUENCE [LARGE SCALE GENOMIC DNA]</scope>
    <source>
        <strain evidence="3 4">DSM 535</strain>
    </source>
</reference>
<protein>
    <recommendedName>
        <fullName evidence="2">FAD-dependent urate hydroxylase HpyO/Asp monooxygenase CreE-like FAD/NAD(P)-binding domain-containing protein</fullName>
    </recommendedName>
</protein>
<accession>A0A1Y2MWV0</accession>
<dbReference type="OrthoDB" id="3653265at2"/>
<dbReference type="PANTHER" id="PTHR40254:SF1">
    <property type="entry name" value="BLR0577 PROTEIN"/>
    <property type="match status" value="1"/>
</dbReference>
<evidence type="ECO:0000256" key="1">
    <source>
        <dbReference type="SAM" id="MobiDB-lite"/>
    </source>
</evidence>